<feature type="domain" description="GGDEF" evidence="1">
    <location>
        <begin position="1"/>
        <end position="117"/>
    </location>
</feature>
<evidence type="ECO:0000313" key="3">
    <source>
        <dbReference type="Proteomes" id="UP000242153"/>
    </source>
</evidence>
<dbReference type="CDD" id="cd01949">
    <property type="entry name" value="GGDEF"/>
    <property type="match status" value="1"/>
</dbReference>
<protein>
    <recommendedName>
        <fullName evidence="1">GGDEF domain-containing protein</fullName>
    </recommendedName>
</protein>
<dbReference type="NCBIfam" id="TIGR00254">
    <property type="entry name" value="GGDEF"/>
    <property type="match status" value="1"/>
</dbReference>
<evidence type="ECO:0000313" key="2">
    <source>
        <dbReference type="EMBL" id="OHX51253.1"/>
    </source>
</evidence>
<dbReference type="InterPro" id="IPR052163">
    <property type="entry name" value="DGC-Regulatory_Protein"/>
</dbReference>
<sequence length="117" mass="12989">MINGDTKTGDAVIREFGKRLKAGTYKGDLAARLGGDEFIILLPGINSPASAMVVVERIRRAMMLPWELDDAILAVSTSIGMTMPDRESTLSSILKKADKAMYEEKNLKNRNFEKDRL</sequence>
<dbReference type="SMART" id="SM00267">
    <property type="entry name" value="GGDEF"/>
    <property type="match status" value="1"/>
</dbReference>
<dbReference type="InterPro" id="IPR043128">
    <property type="entry name" value="Rev_trsase/Diguanyl_cyclase"/>
</dbReference>
<dbReference type="SUPFAM" id="SSF55073">
    <property type="entry name" value="Nucleotide cyclase"/>
    <property type="match status" value="1"/>
</dbReference>
<dbReference type="Proteomes" id="UP000242153">
    <property type="component" value="Unassembled WGS sequence"/>
</dbReference>
<organism evidence="2 3">
    <name type="scientific">Planococcus salinarum</name>
    <dbReference type="NCBI Taxonomy" id="622695"/>
    <lineage>
        <taxon>Bacteria</taxon>
        <taxon>Bacillati</taxon>
        <taxon>Bacillota</taxon>
        <taxon>Bacilli</taxon>
        <taxon>Bacillales</taxon>
        <taxon>Caryophanaceae</taxon>
        <taxon>Planococcus</taxon>
    </lineage>
</organism>
<dbReference type="InterPro" id="IPR029787">
    <property type="entry name" value="Nucleotide_cyclase"/>
</dbReference>
<evidence type="ECO:0000259" key="1">
    <source>
        <dbReference type="PROSITE" id="PS50887"/>
    </source>
</evidence>
<dbReference type="PANTHER" id="PTHR46663:SF2">
    <property type="entry name" value="GGDEF DOMAIN-CONTAINING PROTEIN"/>
    <property type="match status" value="1"/>
</dbReference>
<proteinExistence type="predicted"/>
<dbReference type="PANTHER" id="PTHR46663">
    <property type="entry name" value="DIGUANYLATE CYCLASE DGCT-RELATED"/>
    <property type="match status" value="1"/>
</dbReference>
<dbReference type="EMBL" id="MBQG01000096">
    <property type="protein sequence ID" value="OHX51253.1"/>
    <property type="molecule type" value="Genomic_DNA"/>
</dbReference>
<comment type="caution">
    <text evidence="2">The sequence shown here is derived from an EMBL/GenBank/DDBJ whole genome shotgun (WGS) entry which is preliminary data.</text>
</comment>
<keyword evidence="3" id="KW-1185">Reference proteome</keyword>
<gene>
    <name evidence="2" type="ORF">BB776_03365</name>
</gene>
<dbReference type="PROSITE" id="PS50887">
    <property type="entry name" value="GGDEF"/>
    <property type="match status" value="1"/>
</dbReference>
<accession>A0ABX3D0B3</accession>
<dbReference type="InterPro" id="IPR000160">
    <property type="entry name" value="GGDEF_dom"/>
</dbReference>
<dbReference type="Gene3D" id="3.30.70.270">
    <property type="match status" value="1"/>
</dbReference>
<reference evidence="2" key="1">
    <citation type="submission" date="2016-07" db="EMBL/GenBank/DDBJ databases">
        <title>Draft genome Planococcus salivarum.</title>
        <authorList>
            <person name="See-Too W.S."/>
        </authorList>
    </citation>
    <scope>NUCLEOTIDE SEQUENCE [LARGE SCALE GENOMIC DNA]</scope>
    <source>
        <strain evidence="2">DSM 23820</strain>
    </source>
</reference>
<name>A0ABX3D0B3_9BACL</name>
<dbReference type="Pfam" id="PF00990">
    <property type="entry name" value="GGDEF"/>
    <property type="match status" value="1"/>
</dbReference>